<gene>
    <name evidence="2" type="ORF">G3480_12685</name>
</gene>
<dbReference type="PANTHER" id="PTHR12126:SF11">
    <property type="entry name" value="NADH DEHYDROGENASE [UBIQUINONE] 1 ALPHA SUBCOMPLEX SUBUNIT 9, MITOCHONDRIAL"/>
    <property type="match status" value="1"/>
</dbReference>
<organism evidence="2 3">
    <name type="scientific">Thiorhodococcus mannitoliphagus</name>
    <dbReference type="NCBI Taxonomy" id="329406"/>
    <lineage>
        <taxon>Bacteria</taxon>
        <taxon>Pseudomonadati</taxon>
        <taxon>Pseudomonadota</taxon>
        <taxon>Gammaproteobacteria</taxon>
        <taxon>Chromatiales</taxon>
        <taxon>Chromatiaceae</taxon>
        <taxon>Thiorhodococcus</taxon>
    </lineage>
</organism>
<reference evidence="3" key="1">
    <citation type="journal article" date="2020" name="Microbiol. Resour. Announc.">
        <title>Draft Genome Sequences of Thiorhodococcus mannitoliphagus and Thiorhodococcus minor, Purple Sulfur Photosynthetic Bacteria in the Gammaproteobacterial Family Chromatiaceae.</title>
        <authorList>
            <person name="Aviles F.A."/>
            <person name="Meyer T.E."/>
            <person name="Kyndt J.A."/>
        </authorList>
    </citation>
    <scope>NUCLEOTIDE SEQUENCE [LARGE SCALE GENOMIC DNA]</scope>
    <source>
        <strain evidence="3">DSM 18266</strain>
    </source>
</reference>
<evidence type="ECO:0000259" key="1">
    <source>
        <dbReference type="Pfam" id="PF13460"/>
    </source>
</evidence>
<dbReference type="SUPFAM" id="SSF51735">
    <property type="entry name" value="NAD(P)-binding Rossmann-fold domains"/>
    <property type="match status" value="1"/>
</dbReference>
<dbReference type="InterPro" id="IPR036291">
    <property type="entry name" value="NAD(P)-bd_dom_sf"/>
</dbReference>
<sequence>MKVAIIGGTGFVGFHITRRLAAAGHVPRLLVRPGNDGKVAQPGSCEIVHGEVGDSAVLEACLTGADAVIYLIGILREFPAQGITFEALQHQGVLDTIAAAQKTGVGRFLLMSANGVHGDGTSYQRTKYQAEMALKSSSLRWTIFRPSVIFGNPEGRMEFCSQLKKDIIDSPIPAPLFYEGLLPVNAGAFELAPVSVTDVADAFVLALTESRTESQTYSLCGPERLSWKAILTTIAAAAGKTKVMLPAPVVAIRATAAMLDRFPWFPISRDQIKMLMEGNVCAENDSFARLGLTPTRFAVEQLDYL</sequence>
<dbReference type="InterPro" id="IPR051207">
    <property type="entry name" value="ComplexI_NDUFA9_subunit"/>
</dbReference>
<comment type="caution">
    <text evidence="2">The sequence shown here is derived from an EMBL/GenBank/DDBJ whole genome shotgun (WGS) entry which is preliminary data.</text>
</comment>
<proteinExistence type="predicted"/>
<evidence type="ECO:0000313" key="2">
    <source>
        <dbReference type="EMBL" id="NEX21159.1"/>
    </source>
</evidence>
<dbReference type="Pfam" id="PF13460">
    <property type="entry name" value="NAD_binding_10"/>
    <property type="match status" value="1"/>
</dbReference>
<dbReference type="AlphaFoldDB" id="A0A6P1DTN6"/>
<keyword evidence="3" id="KW-1185">Reference proteome</keyword>
<dbReference type="Gene3D" id="3.40.50.720">
    <property type="entry name" value="NAD(P)-binding Rossmann-like Domain"/>
    <property type="match status" value="1"/>
</dbReference>
<reference evidence="2 3" key="2">
    <citation type="submission" date="2020-02" db="EMBL/GenBank/DDBJ databases">
        <title>Genome sequences of Thiorhodococcus mannitoliphagus and Thiorhodococcus minor, purple sulfur photosynthetic bacteria in the gammaproteobacterial family, Chromatiaceae.</title>
        <authorList>
            <person name="Aviles F.A."/>
            <person name="Meyer T.E."/>
            <person name="Kyndt J.A."/>
        </authorList>
    </citation>
    <scope>NUCLEOTIDE SEQUENCE [LARGE SCALE GENOMIC DNA]</scope>
    <source>
        <strain evidence="2 3">DSM 18266</strain>
    </source>
</reference>
<name>A0A6P1DTN6_9GAMM</name>
<dbReference type="EMBL" id="JAAIJR010000046">
    <property type="protein sequence ID" value="NEX21159.1"/>
    <property type="molecule type" value="Genomic_DNA"/>
</dbReference>
<dbReference type="PANTHER" id="PTHR12126">
    <property type="entry name" value="NADH-UBIQUINONE OXIDOREDUCTASE 39 KDA SUBUNIT-RELATED"/>
    <property type="match status" value="1"/>
</dbReference>
<feature type="domain" description="NAD(P)-binding" evidence="1">
    <location>
        <begin position="7"/>
        <end position="160"/>
    </location>
</feature>
<protein>
    <submittedName>
        <fullName evidence="2">NAD(P)H-binding protein</fullName>
    </submittedName>
</protein>
<accession>A0A6P1DTN6</accession>
<dbReference type="RefSeq" id="WP_164654260.1">
    <property type="nucleotide sequence ID" value="NZ_JAAIJR010000046.1"/>
</dbReference>
<evidence type="ECO:0000313" key="3">
    <source>
        <dbReference type="Proteomes" id="UP000471640"/>
    </source>
</evidence>
<dbReference type="GO" id="GO:0044877">
    <property type="term" value="F:protein-containing complex binding"/>
    <property type="evidence" value="ECO:0007669"/>
    <property type="project" value="TreeGrafter"/>
</dbReference>
<dbReference type="InterPro" id="IPR016040">
    <property type="entry name" value="NAD(P)-bd_dom"/>
</dbReference>
<dbReference type="Proteomes" id="UP000471640">
    <property type="component" value="Unassembled WGS sequence"/>
</dbReference>